<feature type="region of interest" description="Disordered" evidence="2">
    <location>
        <begin position="713"/>
        <end position="748"/>
    </location>
</feature>
<evidence type="ECO:0000313" key="4">
    <source>
        <dbReference type="Proteomes" id="UP000325902"/>
    </source>
</evidence>
<evidence type="ECO:0000256" key="2">
    <source>
        <dbReference type="SAM" id="MobiDB-lite"/>
    </source>
</evidence>
<proteinExistence type="predicted"/>
<dbReference type="AlphaFoldDB" id="A0A5N5D0Y8"/>
<evidence type="ECO:0000256" key="1">
    <source>
        <dbReference type="PROSITE-ProRule" id="PRU00708"/>
    </source>
</evidence>
<dbReference type="EMBL" id="VCHE01000104">
    <property type="protein sequence ID" value="KAB2571323.1"/>
    <property type="molecule type" value="Genomic_DNA"/>
</dbReference>
<feature type="region of interest" description="Disordered" evidence="2">
    <location>
        <begin position="1"/>
        <end position="24"/>
    </location>
</feature>
<feature type="compositionally biased region" description="Low complexity" evidence="2">
    <location>
        <begin position="10"/>
        <end position="24"/>
    </location>
</feature>
<evidence type="ECO:0000313" key="3">
    <source>
        <dbReference type="EMBL" id="KAB2571323.1"/>
    </source>
</evidence>
<protein>
    <recommendedName>
        <fullName evidence="5">Pentatricopeptide repeat-containing protein</fullName>
    </recommendedName>
</protein>
<gene>
    <name evidence="3" type="ORF">DBV05_g10008</name>
</gene>
<dbReference type="Proteomes" id="UP000325902">
    <property type="component" value="Unassembled WGS sequence"/>
</dbReference>
<dbReference type="OrthoDB" id="185373at2759"/>
<name>A0A5N5D0Y8_9PEZI</name>
<feature type="repeat" description="PPR" evidence="1">
    <location>
        <begin position="368"/>
        <end position="402"/>
    </location>
</feature>
<reference evidence="3 4" key="1">
    <citation type="journal article" date="2019" name="Sci. Rep.">
        <title>A multi-omics analysis of the grapevine pathogen Lasiodiplodia theobromae reveals that temperature affects the expression of virulence- and pathogenicity-related genes.</title>
        <authorList>
            <person name="Felix C."/>
            <person name="Meneses R."/>
            <person name="Goncalves M.F.M."/>
            <person name="Tilleman L."/>
            <person name="Duarte A.S."/>
            <person name="Jorrin-Novo J.V."/>
            <person name="Van de Peer Y."/>
            <person name="Deforce D."/>
            <person name="Van Nieuwerburgh F."/>
            <person name="Esteves A.C."/>
            <person name="Alves A."/>
        </authorList>
    </citation>
    <scope>NUCLEOTIDE SEQUENCE [LARGE SCALE GENOMIC DNA]</scope>
    <source>
        <strain evidence="3 4">LA-SOL3</strain>
    </source>
</reference>
<evidence type="ECO:0008006" key="5">
    <source>
        <dbReference type="Google" id="ProtNLM"/>
    </source>
</evidence>
<dbReference type="PROSITE" id="PS51375">
    <property type="entry name" value="PPR"/>
    <property type="match status" value="1"/>
</dbReference>
<feature type="compositionally biased region" description="Basic and acidic residues" evidence="2">
    <location>
        <begin position="726"/>
        <end position="739"/>
    </location>
</feature>
<dbReference type="Gene3D" id="1.25.40.10">
    <property type="entry name" value="Tetratricopeptide repeat domain"/>
    <property type="match status" value="1"/>
</dbReference>
<dbReference type="InterPro" id="IPR002885">
    <property type="entry name" value="PPR_rpt"/>
</dbReference>
<accession>A0A5N5D0Y8</accession>
<sequence>MRPPPRSFLRRLPQPCKKKQAQPQRQPWLAYGAALGKSDLEVRLEQEAGETLFPRTSASLLNRTKALQVKEFLSAPWNTLQVRFDCPPAKRPHLDDFNLHLWMSLADPTDRKTAKVLWRLYTKLHLTSPDFLRALSSKVWDILWRTQSLRTMAEPKVVAHLTQLAEHMQTAGHKATFEQRLVHIETLFGQGAREAALEKWDQGYQSGTQDSCRPDYLELGVRMHAVAGNVMRAQELLVDLFASHPTLNPRLILYVFDAHLQKSSNGTSHVKQAWALYLHLQHLLGDDMAVKDYERCYAAFLRYGHREHALAVFRDMMAADELRGPGGYKANASVLKGFNDLTAVLHGADQLNQIFLSGLSSLPKTHQNKFFYAKWIDRLVSAGDVDAAAQVLELMFERDVQPRARHLNTLIRGWIQTRDPSNLQKAETLALQMVVQRINLVQRRNSPAQHRVSERLKPRQKLFLRRTLPPATSETFASLRQICLQRGDEQTLASIQTWQIVHAELSTTTGALNTQLSFYLQRGHLREVWRTFKRDVLSRPSQKIKPANPDIGTFALLWEASHFKQRTFGRSSPYQPRSSHTSFPPPSIILRHTLTWLSTLSARNPSAHASTLAELSRSRIPNRIIATYTAWNDLTGALVALHVLRHNFRQPAPTQYATNLLARTLARLGFPSADIRSRTPARRRQLNTSAGLHYNLDKILRALHALLQRRFSASSSSAPSSQQNAETRRAGENVNKEKPEADDDPNRNNATILLNALSELTRAVLLRQGIPPAKIEARVGGLKRSLGVDPAMPTGDKTAWEVAKELGMV</sequence>
<keyword evidence="4" id="KW-1185">Reference proteome</keyword>
<dbReference type="InterPro" id="IPR011990">
    <property type="entry name" value="TPR-like_helical_dom_sf"/>
</dbReference>
<organism evidence="3 4">
    <name type="scientific">Lasiodiplodia theobromae</name>
    <dbReference type="NCBI Taxonomy" id="45133"/>
    <lineage>
        <taxon>Eukaryota</taxon>
        <taxon>Fungi</taxon>
        <taxon>Dikarya</taxon>
        <taxon>Ascomycota</taxon>
        <taxon>Pezizomycotina</taxon>
        <taxon>Dothideomycetes</taxon>
        <taxon>Dothideomycetes incertae sedis</taxon>
        <taxon>Botryosphaeriales</taxon>
        <taxon>Botryosphaeriaceae</taxon>
        <taxon>Lasiodiplodia</taxon>
    </lineage>
</organism>
<comment type="caution">
    <text evidence="3">The sequence shown here is derived from an EMBL/GenBank/DDBJ whole genome shotgun (WGS) entry which is preliminary data.</text>
</comment>